<dbReference type="EMBL" id="BAABHK010000011">
    <property type="protein sequence ID" value="GAA4632687.1"/>
    <property type="molecule type" value="Genomic_DNA"/>
</dbReference>
<organism evidence="2 3">
    <name type="scientific">Actinoallomurus vinaceus</name>
    <dbReference type="NCBI Taxonomy" id="1080074"/>
    <lineage>
        <taxon>Bacteria</taxon>
        <taxon>Bacillati</taxon>
        <taxon>Actinomycetota</taxon>
        <taxon>Actinomycetes</taxon>
        <taxon>Streptosporangiales</taxon>
        <taxon>Thermomonosporaceae</taxon>
        <taxon>Actinoallomurus</taxon>
    </lineage>
</organism>
<evidence type="ECO:0000313" key="2">
    <source>
        <dbReference type="EMBL" id="GAA4632687.1"/>
    </source>
</evidence>
<protein>
    <recommendedName>
        <fullName evidence="4">Secreted protein</fullName>
    </recommendedName>
</protein>
<name>A0ABP8UKK7_9ACTN</name>
<reference evidence="3" key="1">
    <citation type="journal article" date="2019" name="Int. J. Syst. Evol. Microbiol.">
        <title>The Global Catalogue of Microorganisms (GCM) 10K type strain sequencing project: providing services to taxonomists for standard genome sequencing and annotation.</title>
        <authorList>
            <consortium name="The Broad Institute Genomics Platform"/>
            <consortium name="The Broad Institute Genome Sequencing Center for Infectious Disease"/>
            <person name="Wu L."/>
            <person name="Ma J."/>
        </authorList>
    </citation>
    <scope>NUCLEOTIDE SEQUENCE [LARGE SCALE GENOMIC DNA]</scope>
    <source>
        <strain evidence="3">JCM 17939</strain>
    </source>
</reference>
<evidence type="ECO:0000313" key="3">
    <source>
        <dbReference type="Proteomes" id="UP001501442"/>
    </source>
</evidence>
<feature type="chain" id="PRO_5046890703" description="Secreted protein" evidence="1">
    <location>
        <begin position="23"/>
        <end position="127"/>
    </location>
</feature>
<sequence>MRKLFKTAVVGAGLAAVTFALATPASANSFSQNVGDGVISYDDASDTFCAKAYDSDGARLVEVHLVPLSRSGPDPWWTDRNNYFGAPGPWCKSLSSAYEDTYYRAEVRTYWGERDTWVTRGPYYFYS</sequence>
<gene>
    <name evidence="2" type="ORF">GCM10023196_067120</name>
</gene>
<keyword evidence="1" id="KW-0732">Signal</keyword>
<feature type="signal peptide" evidence="1">
    <location>
        <begin position="1"/>
        <end position="22"/>
    </location>
</feature>
<evidence type="ECO:0008006" key="4">
    <source>
        <dbReference type="Google" id="ProtNLM"/>
    </source>
</evidence>
<proteinExistence type="predicted"/>
<dbReference type="Proteomes" id="UP001501442">
    <property type="component" value="Unassembled WGS sequence"/>
</dbReference>
<evidence type="ECO:0000256" key="1">
    <source>
        <dbReference type="SAM" id="SignalP"/>
    </source>
</evidence>
<accession>A0ABP8UKK7</accession>
<keyword evidence="3" id="KW-1185">Reference proteome</keyword>
<comment type="caution">
    <text evidence="2">The sequence shown here is derived from an EMBL/GenBank/DDBJ whole genome shotgun (WGS) entry which is preliminary data.</text>
</comment>